<dbReference type="Proteomes" id="UP000708148">
    <property type="component" value="Unassembled WGS sequence"/>
</dbReference>
<reference evidence="13" key="1">
    <citation type="submission" date="2020-12" db="EMBL/GenBank/DDBJ databases">
        <authorList>
            <person name="Iha C."/>
        </authorList>
    </citation>
    <scope>NUCLEOTIDE SEQUENCE</scope>
</reference>
<organism evidence="13 14">
    <name type="scientific">Ostreobium quekettii</name>
    <dbReference type="NCBI Taxonomy" id="121088"/>
    <lineage>
        <taxon>Eukaryota</taxon>
        <taxon>Viridiplantae</taxon>
        <taxon>Chlorophyta</taxon>
        <taxon>core chlorophytes</taxon>
        <taxon>Ulvophyceae</taxon>
        <taxon>TCBD clade</taxon>
        <taxon>Bryopsidales</taxon>
        <taxon>Ostreobineae</taxon>
        <taxon>Ostreobiaceae</taxon>
        <taxon>Ostreobium</taxon>
    </lineage>
</organism>
<comment type="pathway">
    <text evidence="2">Amino-acid biosynthesis; L-serine biosynthesis; L-serine from 3-phospho-D-glycerate: step 3/3.</text>
</comment>
<evidence type="ECO:0000256" key="10">
    <source>
        <dbReference type="ARBA" id="ARBA00031693"/>
    </source>
</evidence>
<dbReference type="GO" id="GO:0036424">
    <property type="term" value="F:L-phosphoserine phosphatase activity"/>
    <property type="evidence" value="ECO:0007669"/>
    <property type="project" value="InterPro"/>
</dbReference>
<dbReference type="GO" id="GO:0009507">
    <property type="term" value="C:chloroplast"/>
    <property type="evidence" value="ECO:0007669"/>
    <property type="project" value="TreeGrafter"/>
</dbReference>
<dbReference type="SUPFAM" id="SSF56784">
    <property type="entry name" value="HAD-like"/>
    <property type="match status" value="1"/>
</dbReference>
<keyword evidence="6" id="KW-0479">Metal-binding</keyword>
<comment type="similarity">
    <text evidence="3">Belongs to the HAD-like hydrolase superfamily. SerB family.</text>
</comment>
<dbReference type="InterPro" id="IPR004469">
    <property type="entry name" value="PSP"/>
</dbReference>
<dbReference type="Gene3D" id="3.40.50.1000">
    <property type="entry name" value="HAD superfamily/HAD-like"/>
    <property type="match status" value="1"/>
</dbReference>
<evidence type="ECO:0000256" key="2">
    <source>
        <dbReference type="ARBA" id="ARBA00005135"/>
    </source>
</evidence>
<evidence type="ECO:0000313" key="14">
    <source>
        <dbReference type="Proteomes" id="UP000708148"/>
    </source>
</evidence>
<feature type="active site" description="Proton donor" evidence="11">
    <location>
        <position position="126"/>
    </location>
</feature>
<evidence type="ECO:0000256" key="8">
    <source>
        <dbReference type="ARBA" id="ARBA00022842"/>
    </source>
</evidence>
<comment type="caution">
    <text evidence="13">The sequence shown here is derived from an EMBL/GenBank/DDBJ whole genome shotgun (WGS) entry which is preliminary data.</text>
</comment>
<keyword evidence="5" id="KW-0028">Amino-acid biosynthesis</keyword>
<dbReference type="InterPro" id="IPR023214">
    <property type="entry name" value="HAD_sf"/>
</dbReference>
<keyword evidence="14" id="KW-1185">Reference proteome</keyword>
<protein>
    <recommendedName>
        <fullName evidence="4">phosphoserine phosphatase</fullName>
        <ecNumber evidence="4">3.1.3.3</ecNumber>
    </recommendedName>
    <alternativeName>
        <fullName evidence="10">O-phosphoserine phosphohydrolase</fullName>
    </alternativeName>
</protein>
<dbReference type="EC" id="3.1.3.3" evidence="4"/>
<sequence>MLRSGIVGDTQRAETRTTRPASGGLSVTAALPSIRPAGSQTLYCWPQVGCLQRLQVSYYLLKTGKKHYQRTFHLHSTDPAAELPTLHKNSQKTADQHDWSEVPNGTPSEDILQLWRDAEAVCFDVDSTLCQDESIDELARFLGVADAVAELTTRAMEGGMEFKEALAMRLDLMKPSEGDLKRYLLQHPPKITTGIPALVAELQSSGKAVFLISGGFRQIIDPIAEILEIPASHVYANRLLFNEDGDYAGFDETEFTCRSGGKPRAVARIKSEHAYSHMVMIGDGATDLEAKTQGAVELFIGYGGVAFRPKIAEAADWYVCSMQPLISALE</sequence>
<dbReference type="EMBL" id="CAJHUC010001399">
    <property type="protein sequence ID" value="CAD7700982.1"/>
    <property type="molecule type" value="Genomic_DNA"/>
</dbReference>
<keyword evidence="9" id="KW-0718">Serine biosynthesis</keyword>
<dbReference type="InterPro" id="IPR036412">
    <property type="entry name" value="HAD-like_sf"/>
</dbReference>
<dbReference type="Gene3D" id="1.10.150.210">
    <property type="entry name" value="Phosphoserine phosphatase, domain 2"/>
    <property type="match status" value="1"/>
</dbReference>
<evidence type="ECO:0000256" key="7">
    <source>
        <dbReference type="ARBA" id="ARBA00022801"/>
    </source>
</evidence>
<dbReference type="InterPro" id="IPR050582">
    <property type="entry name" value="HAD-like_SerB"/>
</dbReference>
<evidence type="ECO:0000256" key="5">
    <source>
        <dbReference type="ARBA" id="ARBA00022605"/>
    </source>
</evidence>
<evidence type="ECO:0000256" key="4">
    <source>
        <dbReference type="ARBA" id="ARBA00012640"/>
    </source>
</evidence>
<proteinExistence type="inferred from homology"/>
<dbReference type="PANTHER" id="PTHR43344">
    <property type="entry name" value="PHOSPHOSERINE PHOSPHATASE"/>
    <property type="match status" value="1"/>
</dbReference>
<evidence type="ECO:0000313" key="13">
    <source>
        <dbReference type="EMBL" id="CAD7700982.1"/>
    </source>
</evidence>
<dbReference type="GO" id="GO:0000287">
    <property type="term" value="F:magnesium ion binding"/>
    <property type="evidence" value="ECO:0007669"/>
    <property type="project" value="TreeGrafter"/>
</dbReference>
<accession>A0A8S1J1C3</accession>
<keyword evidence="7" id="KW-0378">Hydrolase</keyword>
<dbReference type="NCBIfam" id="TIGR01488">
    <property type="entry name" value="HAD-SF-IB"/>
    <property type="match status" value="1"/>
</dbReference>
<dbReference type="PANTHER" id="PTHR43344:SF2">
    <property type="entry name" value="PHOSPHOSERINE PHOSPHATASE"/>
    <property type="match status" value="1"/>
</dbReference>
<dbReference type="AlphaFoldDB" id="A0A8S1J1C3"/>
<evidence type="ECO:0000256" key="12">
    <source>
        <dbReference type="SAM" id="MobiDB-lite"/>
    </source>
</evidence>
<dbReference type="CDD" id="cd04309">
    <property type="entry name" value="HAD_PSP_eu"/>
    <property type="match status" value="1"/>
</dbReference>
<name>A0A8S1J1C3_9CHLO</name>
<feature type="active site" description="Nucleophile" evidence="11">
    <location>
        <position position="124"/>
    </location>
</feature>
<evidence type="ECO:0000256" key="11">
    <source>
        <dbReference type="PIRSR" id="PIRSR604469-1"/>
    </source>
</evidence>
<evidence type="ECO:0000256" key="9">
    <source>
        <dbReference type="ARBA" id="ARBA00023299"/>
    </source>
</evidence>
<keyword evidence="8" id="KW-0460">Magnesium</keyword>
<evidence type="ECO:0000256" key="3">
    <source>
        <dbReference type="ARBA" id="ARBA00009184"/>
    </source>
</evidence>
<gene>
    <name evidence="13" type="ORF">OSTQU699_LOCUS6341</name>
</gene>
<dbReference type="GO" id="GO:0006564">
    <property type="term" value="P:L-serine biosynthetic process"/>
    <property type="evidence" value="ECO:0007669"/>
    <property type="project" value="UniProtKB-KW"/>
</dbReference>
<dbReference type="Pfam" id="PF12710">
    <property type="entry name" value="HAD"/>
    <property type="match status" value="1"/>
</dbReference>
<evidence type="ECO:0000256" key="1">
    <source>
        <dbReference type="ARBA" id="ARBA00001946"/>
    </source>
</evidence>
<evidence type="ECO:0000256" key="6">
    <source>
        <dbReference type="ARBA" id="ARBA00022723"/>
    </source>
</evidence>
<feature type="region of interest" description="Disordered" evidence="12">
    <location>
        <begin position="1"/>
        <end position="24"/>
    </location>
</feature>
<comment type="cofactor">
    <cofactor evidence="1">
        <name>Mg(2+)</name>
        <dbReference type="ChEBI" id="CHEBI:18420"/>
    </cofactor>
</comment>
<dbReference type="NCBIfam" id="TIGR00338">
    <property type="entry name" value="serB"/>
    <property type="match status" value="1"/>
</dbReference>
<dbReference type="OrthoDB" id="27226at2759"/>